<dbReference type="Proteomes" id="UP000692954">
    <property type="component" value="Unassembled WGS sequence"/>
</dbReference>
<evidence type="ECO:0000313" key="3">
    <source>
        <dbReference type="EMBL" id="CAD8072614.1"/>
    </source>
</evidence>
<evidence type="ECO:0000256" key="1">
    <source>
        <dbReference type="SAM" id="Coils"/>
    </source>
</evidence>
<protein>
    <submittedName>
        <fullName evidence="3">Uncharacterized protein</fullName>
    </submittedName>
</protein>
<comment type="caution">
    <text evidence="3">The sequence shown here is derived from an EMBL/GenBank/DDBJ whole genome shotgun (WGS) entry which is preliminary data.</text>
</comment>
<feature type="coiled-coil region" evidence="1">
    <location>
        <begin position="236"/>
        <end position="271"/>
    </location>
</feature>
<proteinExistence type="predicted"/>
<reference evidence="3" key="1">
    <citation type="submission" date="2021-01" db="EMBL/GenBank/DDBJ databases">
        <authorList>
            <consortium name="Genoscope - CEA"/>
            <person name="William W."/>
        </authorList>
    </citation>
    <scope>NUCLEOTIDE SEQUENCE</scope>
</reference>
<gene>
    <name evidence="3" type="ORF">PSON_ATCC_30995.1.T0290254</name>
</gene>
<organism evidence="3 4">
    <name type="scientific">Paramecium sonneborni</name>
    <dbReference type="NCBI Taxonomy" id="65129"/>
    <lineage>
        <taxon>Eukaryota</taxon>
        <taxon>Sar</taxon>
        <taxon>Alveolata</taxon>
        <taxon>Ciliophora</taxon>
        <taxon>Intramacronucleata</taxon>
        <taxon>Oligohymenophorea</taxon>
        <taxon>Peniculida</taxon>
        <taxon>Parameciidae</taxon>
        <taxon>Paramecium</taxon>
    </lineage>
</organism>
<name>A0A8S1MBI7_9CILI</name>
<feature type="compositionally biased region" description="Basic and acidic residues" evidence="2">
    <location>
        <begin position="217"/>
        <end position="226"/>
    </location>
</feature>
<feature type="coiled-coil region" evidence="1">
    <location>
        <begin position="151"/>
        <end position="178"/>
    </location>
</feature>
<keyword evidence="4" id="KW-1185">Reference proteome</keyword>
<dbReference type="EMBL" id="CAJJDN010000029">
    <property type="protein sequence ID" value="CAD8072614.1"/>
    <property type="molecule type" value="Genomic_DNA"/>
</dbReference>
<dbReference type="AlphaFoldDB" id="A0A8S1MBI7"/>
<feature type="region of interest" description="Disordered" evidence="2">
    <location>
        <begin position="200"/>
        <end position="226"/>
    </location>
</feature>
<sequence length="318" mass="38242">MNNSQKSKTVSSVSAREELREMLISKFSKDFTQDNKLKERLIYQIVNEYFANEQVTENTLKVSVLEALRRQQHQSQIQQNPFEIFEFEDKNEKKSYNFGPQSVKNSVKSERDVDQYSVISSYFEKPPKSVYIVDEEDEWAALVKFDTELYTKERQLEMQRQTELLEEKEEKIRKREKIGRSLCKSQERLNECISLERRSEKESNKSKRVKQQISKGRGKEKIFGKKRQSEQDAILVQRIQEELQQEKRETLQKKEIEKRKFIEMIEENEKNRQKQINDDIAENNQKQICKGNILLYNKNQNKKENLKKRKEWIKQQKL</sequence>
<evidence type="ECO:0000313" key="4">
    <source>
        <dbReference type="Proteomes" id="UP000692954"/>
    </source>
</evidence>
<dbReference type="OrthoDB" id="445364at2759"/>
<keyword evidence="1" id="KW-0175">Coiled coil</keyword>
<evidence type="ECO:0000256" key="2">
    <source>
        <dbReference type="SAM" id="MobiDB-lite"/>
    </source>
</evidence>
<accession>A0A8S1MBI7</accession>